<dbReference type="Proteomes" id="UP001177670">
    <property type="component" value="Unassembled WGS sequence"/>
</dbReference>
<name>A0AA40KN10_9HYME</name>
<evidence type="ECO:0000313" key="3">
    <source>
        <dbReference type="Proteomes" id="UP001177670"/>
    </source>
</evidence>
<sequence length="65" mass="7273">MEATVLQLTIEERRIESKKQQRKVNQGPHVCAERSKARNHSSSLSAQISPRWGFPVKEAAQSGSL</sequence>
<evidence type="ECO:0000313" key="2">
    <source>
        <dbReference type="EMBL" id="KAK1126413.1"/>
    </source>
</evidence>
<proteinExistence type="predicted"/>
<reference evidence="2" key="1">
    <citation type="submission" date="2021-10" db="EMBL/GenBank/DDBJ databases">
        <title>Melipona bicolor Genome sequencing and assembly.</title>
        <authorList>
            <person name="Araujo N.S."/>
            <person name="Arias M.C."/>
        </authorList>
    </citation>
    <scope>NUCLEOTIDE SEQUENCE</scope>
    <source>
        <strain evidence="2">USP_2M_L1-L4_2017</strain>
        <tissue evidence="2">Whole body</tissue>
    </source>
</reference>
<organism evidence="2 3">
    <name type="scientific">Melipona bicolor</name>
    <dbReference type="NCBI Taxonomy" id="60889"/>
    <lineage>
        <taxon>Eukaryota</taxon>
        <taxon>Metazoa</taxon>
        <taxon>Ecdysozoa</taxon>
        <taxon>Arthropoda</taxon>
        <taxon>Hexapoda</taxon>
        <taxon>Insecta</taxon>
        <taxon>Pterygota</taxon>
        <taxon>Neoptera</taxon>
        <taxon>Endopterygota</taxon>
        <taxon>Hymenoptera</taxon>
        <taxon>Apocrita</taxon>
        <taxon>Aculeata</taxon>
        <taxon>Apoidea</taxon>
        <taxon>Anthophila</taxon>
        <taxon>Apidae</taxon>
        <taxon>Melipona</taxon>
    </lineage>
</organism>
<evidence type="ECO:0000256" key="1">
    <source>
        <dbReference type="SAM" id="MobiDB-lite"/>
    </source>
</evidence>
<dbReference type="AlphaFoldDB" id="A0AA40KN10"/>
<feature type="region of interest" description="Disordered" evidence="1">
    <location>
        <begin position="17"/>
        <end position="46"/>
    </location>
</feature>
<keyword evidence="3" id="KW-1185">Reference proteome</keyword>
<dbReference type="EMBL" id="JAHYIQ010000014">
    <property type="protein sequence ID" value="KAK1126413.1"/>
    <property type="molecule type" value="Genomic_DNA"/>
</dbReference>
<gene>
    <name evidence="2" type="ORF">K0M31_005051</name>
</gene>
<accession>A0AA40KN10</accession>
<comment type="caution">
    <text evidence="2">The sequence shown here is derived from an EMBL/GenBank/DDBJ whole genome shotgun (WGS) entry which is preliminary data.</text>
</comment>
<protein>
    <submittedName>
        <fullName evidence="2">Uncharacterized protein</fullName>
    </submittedName>
</protein>